<dbReference type="Gene3D" id="1.10.287.10">
    <property type="entry name" value="S15/NS1, RNA-binding"/>
    <property type="match status" value="1"/>
</dbReference>
<evidence type="ECO:0000256" key="2">
    <source>
        <dbReference type="ARBA" id="ARBA00008434"/>
    </source>
</evidence>
<dbReference type="NCBIfam" id="TIGR00952">
    <property type="entry name" value="S15_bact"/>
    <property type="match status" value="1"/>
</dbReference>
<dbReference type="PANTHER" id="PTHR46685:SF1">
    <property type="entry name" value="SMALL RIBOSOMAL SUBUNIT PROTEIN US15M"/>
    <property type="match status" value="1"/>
</dbReference>
<dbReference type="GO" id="GO:0032543">
    <property type="term" value="P:mitochondrial translation"/>
    <property type="evidence" value="ECO:0007669"/>
    <property type="project" value="TreeGrafter"/>
</dbReference>
<dbReference type="Pfam" id="PF00312">
    <property type="entry name" value="Ribosomal_S15"/>
    <property type="match status" value="1"/>
</dbReference>
<evidence type="ECO:0000256" key="3">
    <source>
        <dbReference type="ARBA" id="ARBA00022946"/>
    </source>
</evidence>
<organism evidence="10 11">
    <name type="scientific">Eptatretus burgeri</name>
    <name type="common">Inshore hagfish</name>
    <dbReference type="NCBI Taxonomy" id="7764"/>
    <lineage>
        <taxon>Eukaryota</taxon>
        <taxon>Metazoa</taxon>
        <taxon>Chordata</taxon>
        <taxon>Craniata</taxon>
        <taxon>Vertebrata</taxon>
        <taxon>Cyclostomata</taxon>
        <taxon>Myxini</taxon>
        <taxon>Myxiniformes</taxon>
        <taxon>Myxinidae</taxon>
        <taxon>Eptatretinae</taxon>
        <taxon>Eptatretus</taxon>
    </lineage>
</organism>
<dbReference type="Proteomes" id="UP000694388">
    <property type="component" value="Unplaced"/>
</dbReference>
<dbReference type="InterPro" id="IPR000589">
    <property type="entry name" value="Ribosomal_uS15"/>
</dbReference>
<dbReference type="PANTHER" id="PTHR46685">
    <property type="entry name" value="28S RIBOSOMAL PROTEIN S15, MITOCHONDRIAL"/>
    <property type="match status" value="1"/>
</dbReference>
<proteinExistence type="inferred from homology"/>
<evidence type="ECO:0000256" key="7">
    <source>
        <dbReference type="ARBA" id="ARBA00035249"/>
    </source>
</evidence>
<evidence type="ECO:0000256" key="6">
    <source>
        <dbReference type="ARBA" id="ARBA00023274"/>
    </source>
</evidence>
<reference evidence="10" key="2">
    <citation type="submission" date="2025-09" db="UniProtKB">
        <authorList>
            <consortium name="Ensembl"/>
        </authorList>
    </citation>
    <scope>IDENTIFICATION</scope>
</reference>
<evidence type="ECO:0000256" key="4">
    <source>
        <dbReference type="ARBA" id="ARBA00022980"/>
    </source>
</evidence>
<dbReference type="HAMAP" id="MF_01343_B">
    <property type="entry name" value="Ribosomal_uS15_B"/>
    <property type="match status" value="1"/>
</dbReference>
<dbReference type="InterPro" id="IPR005290">
    <property type="entry name" value="Ribosomal_uS15_bac-type"/>
</dbReference>
<keyword evidence="3" id="KW-0809">Transit peptide</keyword>
<evidence type="ECO:0000256" key="9">
    <source>
        <dbReference type="RuleBase" id="RU003919"/>
    </source>
</evidence>
<keyword evidence="6 9" id="KW-0687">Ribonucleoprotein</keyword>
<dbReference type="GO" id="GO:0003723">
    <property type="term" value="F:RNA binding"/>
    <property type="evidence" value="ECO:0007669"/>
    <property type="project" value="TreeGrafter"/>
</dbReference>
<keyword evidence="11" id="KW-1185">Reference proteome</keyword>
<keyword evidence="4 9" id="KW-0689">Ribosomal protein</keyword>
<dbReference type="InterPro" id="IPR052137">
    <property type="entry name" value="uS15_ribosomal"/>
</dbReference>
<evidence type="ECO:0000313" key="11">
    <source>
        <dbReference type="Proteomes" id="UP000694388"/>
    </source>
</evidence>
<dbReference type="OMA" id="EHLHMHP"/>
<reference evidence="10" key="1">
    <citation type="submission" date="2025-08" db="UniProtKB">
        <authorList>
            <consortium name="Ensembl"/>
        </authorList>
    </citation>
    <scope>IDENTIFICATION</scope>
</reference>
<evidence type="ECO:0000256" key="8">
    <source>
        <dbReference type="ARBA" id="ARBA00035528"/>
    </source>
</evidence>
<dbReference type="GO" id="GO:0003735">
    <property type="term" value="F:structural constituent of ribosome"/>
    <property type="evidence" value="ECO:0007669"/>
    <property type="project" value="InterPro"/>
</dbReference>
<dbReference type="GO" id="GO:0005763">
    <property type="term" value="C:mitochondrial small ribosomal subunit"/>
    <property type="evidence" value="ECO:0007669"/>
    <property type="project" value="TreeGrafter"/>
</dbReference>
<evidence type="ECO:0000256" key="5">
    <source>
        <dbReference type="ARBA" id="ARBA00023128"/>
    </source>
</evidence>
<keyword evidence="5" id="KW-0496">Mitochondrion</keyword>
<dbReference type="GeneTree" id="ENSGT00390000001737"/>
<dbReference type="SMART" id="SM01387">
    <property type="entry name" value="Ribosomal_S15"/>
    <property type="match status" value="1"/>
</dbReference>
<dbReference type="AlphaFoldDB" id="A0A8C4N772"/>
<dbReference type="CDD" id="cd00353">
    <property type="entry name" value="Ribosomal_S15p_S13e"/>
    <property type="match status" value="1"/>
</dbReference>
<comment type="subcellular location">
    <subcellularLocation>
        <location evidence="1">Mitochondrion</location>
    </subcellularLocation>
</comment>
<evidence type="ECO:0000313" key="10">
    <source>
        <dbReference type="Ensembl" id="ENSEBUP00000003448.1"/>
    </source>
</evidence>
<name>A0A8C4N772_EPTBU</name>
<dbReference type="InterPro" id="IPR009068">
    <property type="entry name" value="uS15_NS1_RNA-bd_sf"/>
</dbReference>
<accession>A0A8C4N772</accession>
<dbReference type="SUPFAM" id="SSF47060">
    <property type="entry name" value="S15/NS1 RNA-binding domain"/>
    <property type="match status" value="1"/>
</dbReference>
<comment type="similarity">
    <text evidence="2 9">Belongs to the universal ribosomal protein uS15 family.</text>
</comment>
<evidence type="ECO:0000256" key="1">
    <source>
        <dbReference type="ARBA" id="ARBA00004173"/>
    </source>
</evidence>
<sequence length="226" mass="26307">MTMFLHAMLRFPCPRLRASLVLHTGLNARGHVAHQASVPVFLPRNDFPPVAEGWATQASRTYARTRCKKLPPIPSQLDDLPQTMVKDGYEGLSELENSNEAVHKILSLGMAGHKERLLMKFKQYVESVRRHPLDYGSYDVQVAILTARIRNYQEHLNKHPKDKANKRRMLMAIDRRNCHLKYLKRTRLDRYELLCSQFGLAYVPTPEYNRRLSRRAQAKKDFRNLV</sequence>
<dbReference type="Ensembl" id="ENSEBUT00000003819.1">
    <property type="protein sequence ID" value="ENSEBUP00000003448.1"/>
    <property type="gene ID" value="ENSEBUG00000002513.1"/>
</dbReference>
<protein>
    <recommendedName>
        <fullName evidence="7">Small ribosomal subunit protein uS15m</fullName>
    </recommendedName>
    <alternativeName>
        <fullName evidence="8">28S ribosomal protein S15, mitochondrial</fullName>
    </alternativeName>
</protein>